<dbReference type="AlphaFoldDB" id="A0ABD0YDN4"/>
<keyword evidence="2" id="KW-0963">Cytoplasm</keyword>
<feature type="domain" description="DH" evidence="3">
    <location>
        <begin position="1"/>
        <end position="63"/>
    </location>
</feature>
<dbReference type="PROSITE" id="PS50010">
    <property type="entry name" value="DH_2"/>
    <property type="match status" value="1"/>
</dbReference>
<reference evidence="4 5" key="1">
    <citation type="submission" date="2024-07" db="EMBL/GenBank/DDBJ databases">
        <title>Chromosome-level genome assembly of the water stick insect Ranatra chinensis (Heteroptera: Nepidae).</title>
        <authorList>
            <person name="Liu X."/>
        </authorList>
    </citation>
    <scope>NUCLEOTIDE SEQUENCE [LARGE SCALE GENOMIC DNA]</scope>
    <source>
        <strain evidence="4">Cailab_2021Rc</strain>
        <tissue evidence="4">Muscle</tissue>
    </source>
</reference>
<dbReference type="Pfam" id="PF00621">
    <property type="entry name" value="RhoGEF"/>
    <property type="match status" value="1"/>
</dbReference>
<dbReference type="GO" id="GO:0005737">
    <property type="term" value="C:cytoplasm"/>
    <property type="evidence" value="ECO:0007669"/>
    <property type="project" value="UniProtKB-SubCell"/>
</dbReference>
<evidence type="ECO:0000313" key="5">
    <source>
        <dbReference type="Proteomes" id="UP001558652"/>
    </source>
</evidence>
<dbReference type="EMBL" id="JBFDAA010000009">
    <property type="protein sequence ID" value="KAL1129362.1"/>
    <property type="molecule type" value="Genomic_DNA"/>
</dbReference>
<dbReference type="Gene3D" id="1.20.900.10">
    <property type="entry name" value="Dbl homology (DH) domain"/>
    <property type="match status" value="1"/>
</dbReference>
<name>A0ABD0YDN4_9HEMI</name>
<accession>A0ABD0YDN4</accession>
<dbReference type="InterPro" id="IPR035899">
    <property type="entry name" value="DBL_dom_sf"/>
</dbReference>
<protein>
    <recommendedName>
        <fullName evidence="3">DH domain-containing protein</fullName>
    </recommendedName>
</protein>
<keyword evidence="5" id="KW-1185">Reference proteome</keyword>
<dbReference type="InterPro" id="IPR051480">
    <property type="entry name" value="Endocytic_GEF_Adapter"/>
</dbReference>
<evidence type="ECO:0000256" key="1">
    <source>
        <dbReference type="ARBA" id="ARBA00004496"/>
    </source>
</evidence>
<comment type="subcellular location">
    <subcellularLocation>
        <location evidence="1">Cytoplasm</location>
    </subcellularLocation>
</comment>
<evidence type="ECO:0000256" key="2">
    <source>
        <dbReference type="ARBA" id="ARBA00022490"/>
    </source>
</evidence>
<dbReference type="PANTHER" id="PTHR46006:SF5">
    <property type="entry name" value="DH DOMAIN-CONTAINING PROTEIN"/>
    <property type="match status" value="1"/>
</dbReference>
<dbReference type="PANTHER" id="PTHR46006">
    <property type="entry name" value="RHO GUANINE NUCLEOTIDE EXCHANGE FACTOR AT 64C, ISOFORM A"/>
    <property type="match status" value="1"/>
</dbReference>
<sequence length="266" mass="31364">MENSVLRRMNLNSFLMVPVQRVTKYPLLLSRLYKVTPPQIVGRDAIKEALQKIELHLEHINYLTKDISATKLWRRISIMNGRRASTENDMVNIKLRKVAVDVLDWSHDEVRFSVEGRMLYTQLNDNNWRRRGTIKLTQVNAMLVTLGKPNENYQPECYEEDLVFPKDTGIREASLILMKEKGGRYSLAREPLFLDRCIVYTEADLEDYFEIQEVPAKEAYIFKGEDGEITKRWYRQIQYHIQGLGSWRKRRNAFANIMMNGMQLRT</sequence>
<proteinExistence type="predicted"/>
<comment type="caution">
    <text evidence="4">The sequence shown here is derived from an EMBL/GenBank/DDBJ whole genome shotgun (WGS) entry which is preliminary data.</text>
</comment>
<dbReference type="InterPro" id="IPR000219">
    <property type="entry name" value="DH_dom"/>
</dbReference>
<dbReference type="Proteomes" id="UP001558652">
    <property type="component" value="Unassembled WGS sequence"/>
</dbReference>
<organism evidence="4 5">
    <name type="scientific">Ranatra chinensis</name>
    <dbReference type="NCBI Taxonomy" id="642074"/>
    <lineage>
        <taxon>Eukaryota</taxon>
        <taxon>Metazoa</taxon>
        <taxon>Ecdysozoa</taxon>
        <taxon>Arthropoda</taxon>
        <taxon>Hexapoda</taxon>
        <taxon>Insecta</taxon>
        <taxon>Pterygota</taxon>
        <taxon>Neoptera</taxon>
        <taxon>Paraneoptera</taxon>
        <taxon>Hemiptera</taxon>
        <taxon>Heteroptera</taxon>
        <taxon>Panheteroptera</taxon>
        <taxon>Nepomorpha</taxon>
        <taxon>Nepidae</taxon>
        <taxon>Ranatrinae</taxon>
        <taxon>Ranatra</taxon>
    </lineage>
</organism>
<gene>
    <name evidence="4" type="ORF">AAG570_013889</name>
</gene>
<evidence type="ECO:0000313" key="4">
    <source>
        <dbReference type="EMBL" id="KAL1129362.1"/>
    </source>
</evidence>
<evidence type="ECO:0000259" key="3">
    <source>
        <dbReference type="PROSITE" id="PS50010"/>
    </source>
</evidence>
<dbReference type="SUPFAM" id="SSF48065">
    <property type="entry name" value="DBL homology domain (DH-domain)"/>
    <property type="match status" value="1"/>
</dbReference>